<evidence type="ECO:0000313" key="5">
    <source>
        <dbReference type="EMBL" id="ECR9157058.1"/>
    </source>
</evidence>
<dbReference type="EMBL" id="AAGCIB010000061">
    <property type="protein sequence ID" value="EBM3345767.1"/>
    <property type="molecule type" value="Genomic_DNA"/>
</dbReference>
<evidence type="ECO:0000313" key="2">
    <source>
        <dbReference type="EMBL" id="EBN4429878.1"/>
    </source>
</evidence>
<reference evidence="3" key="1">
    <citation type="submission" date="2018-07" db="EMBL/GenBank/DDBJ databases">
        <authorList>
            <consortium name="GenomeTrakr network: Whole genome sequencing for foodborne pathogen traceback"/>
        </authorList>
    </citation>
    <scope>NUCLEOTIDE SEQUENCE</scope>
    <source>
        <strain evidence="3">CFSAN028033</strain>
        <strain evidence="4">DHMH-A15091834</strain>
    </source>
</reference>
<dbReference type="EMBL" id="AAGLKZ010000014">
    <property type="protein sequence ID" value="EBP3426466.1"/>
    <property type="molecule type" value="Genomic_DNA"/>
</dbReference>
<comment type="caution">
    <text evidence="5">The sequence shown here is derived from an EMBL/GenBank/DDBJ whole genome shotgun (WGS) entry which is preliminary data.</text>
</comment>
<evidence type="ECO:0000313" key="6">
    <source>
        <dbReference type="EMBL" id="EDF5024504.1"/>
    </source>
</evidence>
<dbReference type="EMBL" id="AAKHUE010000005">
    <property type="protein sequence ID" value="ECR9157058.1"/>
    <property type="molecule type" value="Genomic_DNA"/>
</dbReference>
<reference evidence="5" key="2">
    <citation type="submission" date="2019-09" db="EMBL/GenBank/DDBJ databases">
        <authorList>
            <consortium name="PulseNet: The National Subtyping Network for Foodborne Disease Surveillance"/>
            <person name="Tarr C.L."/>
            <person name="Trees E."/>
            <person name="Katz L.S."/>
            <person name="Carleton-Romer H.A."/>
            <person name="Stroika S."/>
            <person name="Kucerova Z."/>
            <person name="Roache K.F."/>
            <person name="Sabol A.L."/>
            <person name="Besser J."/>
            <person name="Gerner-Smidt P."/>
        </authorList>
    </citation>
    <scope>NUCLEOTIDE SEQUENCE</scope>
    <source>
        <strain evidence="2">PNUSAS043991</strain>
        <strain evidence="1">PNUSAS048021</strain>
        <strain evidence="5">PNUSAS097476</strain>
        <strain evidence="6">PNUSAS108306</strain>
        <strain evidence="7">PNUSAS110015</strain>
    </source>
</reference>
<dbReference type="EMBL" id="AAGFST010000009">
    <property type="protein sequence ID" value="EBN4429878.1"/>
    <property type="molecule type" value="Genomic_DNA"/>
</dbReference>
<dbReference type="EMBL" id="AAMHFN010000067">
    <property type="protein sequence ID" value="EDH3279359.1"/>
    <property type="molecule type" value="Genomic_DNA"/>
</dbReference>
<evidence type="ECO:0000313" key="3">
    <source>
        <dbReference type="EMBL" id="EBP3426466.1"/>
    </source>
</evidence>
<name>A0A5Z4EHU1_SALER</name>
<evidence type="ECO:0000313" key="7">
    <source>
        <dbReference type="EMBL" id="EDH3279359.1"/>
    </source>
</evidence>
<accession>A0A5Z4EHU1</accession>
<protein>
    <submittedName>
        <fullName evidence="5">Uncharacterized protein</fullName>
    </submittedName>
</protein>
<dbReference type="EMBL" id="AAGMYU010000007">
    <property type="protein sequence ID" value="EBP7903803.1"/>
    <property type="molecule type" value="Genomic_DNA"/>
</dbReference>
<organism evidence="5">
    <name type="scientific">Salmonella enterica</name>
    <name type="common">Salmonella choleraesuis</name>
    <dbReference type="NCBI Taxonomy" id="28901"/>
    <lineage>
        <taxon>Bacteria</taxon>
        <taxon>Pseudomonadati</taxon>
        <taxon>Pseudomonadota</taxon>
        <taxon>Gammaproteobacteria</taxon>
        <taxon>Enterobacterales</taxon>
        <taxon>Enterobacteriaceae</taxon>
        <taxon>Salmonella</taxon>
    </lineage>
</organism>
<evidence type="ECO:0000313" key="1">
    <source>
        <dbReference type="EMBL" id="EBM3345767.1"/>
    </source>
</evidence>
<dbReference type="AlphaFoldDB" id="A0A5Z4EHU1"/>
<proteinExistence type="predicted"/>
<evidence type="ECO:0000313" key="4">
    <source>
        <dbReference type="EMBL" id="EBP7903803.1"/>
    </source>
</evidence>
<dbReference type="EMBL" id="AAMBAD010000060">
    <property type="protein sequence ID" value="EDF5024504.1"/>
    <property type="molecule type" value="Genomic_DNA"/>
</dbReference>
<gene>
    <name evidence="4" type="ORF">APS38_08850</name>
    <name evidence="2" type="ORF">DSB87_09985</name>
    <name evidence="1" type="ORF">DYD63_17670</name>
    <name evidence="5" type="ORF">F2G11_11990</name>
    <name evidence="6" type="ORF">GB699_16755</name>
    <name evidence="7" type="ORF">GC847_20370</name>
    <name evidence="3" type="ORF">UA53_13295</name>
</gene>
<dbReference type="RefSeq" id="WP_023240558.1">
    <property type="nucleotide sequence ID" value="NZ_MYRV01000006.1"/>
</dbReference>
<sequence>MTQFNPNTDVLARIDAGEFNNVSPPTVLSLLGEWSKDQPGISDPRFFREAVAQLWVLNQREKNSEPVFAVEGLPCVLPLPPGTVRSFLVTGLESAITERYGSERAETEIRNFYLLMLDAGHGMALTLSPFGVEVMTDICTFILRGAVLDDSTEVFHA</sequence>